<keyword evidence="3" id="KW-1185">Reference proteome</keyword>
<reference evidence="2 3" key="1">
    <citation type="submission" date="2019-05" db="EMBL/GenBank/DDBJ databases">
        <title>Another draft genome of Portunus trituberculatus and its Hox gene families provides insights of decapod evolution.</title>
        <authorList>
            <person name="Jeong J.-H."/>
            <person name="Song I."/>
            <person name="Kim S."/>
            <person name="Choi T."/>
            <person name="Kim D."/>
            <person name="Ryu S."/>
            <person name="Kim W."/>
        </authorList>
    </citation>
    <scope>NUCLEOTIDE SEQUENCE [LARGE SCALE GENOMIC DNA]</scope>
    <source>
        <tissue evidence="2">Muscle</tissue>
    </source>
</reference>
<name>A0A5B7DWR2_PORTR</name>
<feature type="region of interest" description="Disordered" evidence="1">
    <location>
        <begin position="14"/>
        <end position="122"/>
    </location>
</feature>
<gene>
    <name evidence="2" type="ORF">E2C01_018991</name>
</gene>
<dbReference type="Proteomes" id="UP000324222">
    <property type="component" value="Unassembled WGS sequence"/>
</dbReference>
<organism evidence="2 3">
    <name type="scientific">Portunus trituberculatus</name>
    <name type="common">Swimming crab</name>
    <name type="synonym">Neptunus trituberculatus</name>
    <dbReference type="NCBI Taxonomy" id="210409"/>
    <lineage>
        <taxon>Eukaryota</taxon>
        <taxon>Metazoa</taxon>
        <taxon>Ecdysozoa</taxon>
        <taxon>Arthropoda</taxon>
        <taxon>Crustacea</taxon>
        <taxon>Multicrustacea</taxon>
        <taxon>Malacostraca</taxon>
        <taxon>Eumalacostraca</taxon>
        <taxon>Eucarida</taxon>
        <taxon>Decapoda</taxon>
        <taxon>Pleocyemata</taxon>
        <taxon>Brachyura</taxon>
        <taxon>Eubrachyura</taxon>
        <taxon>Portunoidea</taxon>
        <taxon>Portunidae</taxon>
        <taxon>Portuninae</taxon>
        <taxon>Portunus</taxon>
    </lineage>
</organism>
<accession>A0A5B7DWR2</accession>
<proteinExistence type="predicted"/>
<evidence type="ECO:0000313" key="2">
    <source>
        <dbReference type="EMBL" id="MPC25868.1"/>
    </source>
</evidence>
<feature type="compositionally biased region" description="Low complexity" evidence="1">
    <location>
        <begin position="97"/>
        <end position="122"/>
    </location>
</feature>
<dbReference type="EMBL" id="VSRR010001520">
    <property type="protein sequence ID" value="MPC25868.1"/>
    <property type="molecule type" value="Genomic_DNA"/>
</dbReference>
<comment type="caution">
    <text evidence="2">The sequence shown here is derived from an EMBL/GenBank/DDBJ whole genome shotgun (WGS) entry which is preliminary data.</text>
</comment>
<dbReference type="OrthoDB" id="3238794at2759"/>
<evidence type="ECO:0000313" key="3">
    <source>
        <dbReference type="Proteomes" id="UP000324222"/>
    </source>
</evidence>
<protein>
    <submittedName>
        <fullName evidence="2">Uncharacterized protein</fullName>
    </submittedName>
</protein>
<sequence length="122" mass="12740">MTLCHTIDGEKVVRQKPSLPPKPNIPKKPVGGPGVPVGPPQRVQATMRTLPSRGPVAVTPPPASNTLPRSPSALAGGEEGRTNSLTRGIQKMLRAASRSSKVSRTFTSSSSSSSSPSSRVLY</sequence>
<evidence type="ECO:0000256" key="1">
    <source>
        <dbReference type="SAM" id="MobiDB-lite"/>
    </source>
</evidence>
<dbReference type="AlphaFoldDB" id="A0A5B7DWR2"/>